<name>A0A7D9DIH7_PARCT</name>
<dbReference type="Pfam" id="PF02297">
    <property type="entry name" value="COX6B"/>
    <property type="match status" value="1"/>
</dbReference>
<proteinExistence type="inferred from homology"/>
<dbReference type="SUPFAM" id="SSF47694">
    <property type="entry name" value="Cytochrome c oxidase subunit h"/>
    <property type="match status" value="1"/>
</dbReference>
<evidence type="ECO:0000313" key="5">
    <source>
        <dbReference type="EMBL" id="CAB3986734.1"/>
    </source>
</evidence>
<dbReference type="EMBL" id="CACRXK020001063">
    <property type="protein sequence ID" value="CAB3986734.1"/>
    <property type="molecule type" value="Genomic_DNA"/>
</dbReference>
<gene>
    <name evidence="5" type="ORF">PACLA_8A059259</name>
</gene>
<dbReference type="PANTHER" id="PTHR11387">
    <property type="entry name" value="CYTOCHROME C OXIDASE SUBUNIT 6B"/>
    <property type="match status" value="1"/>
</dbReference>
<keyword evidence="3" id="KW-1015">Disulfide bond</keyword>
<organism evidence="5 6">
    <name type="scientific">Paramuricea clavata</name>
    <name type="common">Red gorgonian</name>
    <name type="synonym">Violescent sea-whip</name>
    <dbReference type="NCBI Taxonomy" id="317549"/>
    <lineage>
        <taxon>Eukaryota</taxon>
        <taxon>Metazoa</taxon>
        <taxon>Cnidaria</taxon>
        <taxon>Anthozoa</taxon>
        <taxon>Octocorallia</taxon>
        <taxon>Malacalcyonacea</taxon>
        <taxon>Plexauridae</taxon>
        <taxon>Paramuricea</taxon>
    </lineage>
</organism>
<dbReference type="PIRSF" id="PIRSF000278">
    <property type="entry name" value="Cyt_c_oxidase_6B"/>
    <property type="match status" value="1"/>
</dbReference>
<comment type="similarity">
    <text evidence="4">Belongs to the cytochrome c oxidase subunit 6B.</text>
</comment>
<dbReference type="AlphaFoldDB" id="A0A7D9DIH7"/>
<dbReference type="Proteomes" id="UP001152795">
    <property type="component" value="Unassembled WGS sequence"/>
</dbReference>
<accession>A0A7D9DIH7</accession>
<dbReference type="InterPro" id="IPR048280">
    <property type="entry name" value="COX6B-like"/>
</dbReference>
<dbReference type="OrthoDB" id="1107506at2759"/>
<protein>
    <recommendedName>
        <fullName evidence="4">Cytochrome c oxidase subunit</fullName>
    </recommendedName>
</protein>
<keyword evidence="2 4" id="KW-0496">Mitochondrion</keyword>
<dbReference type="GO" id="GO:0045277">
    <property type="term" value="C:respiratory chain complex IV"/>
    <property type="evidence" value="ECO:0007669"/>
    <property type="project" value="InterPro"/>
</dbReference>
<comment type="function">
    <text evidence="4">Component of the cytochrome c oxidase, the last enzyme in the mitochondrial electron transport chain which drives oxidative phosphorylation.</text>
</comment>
<reference evidence="5" key="1">
    <citation type="submission" date="2020-04" db="EMBL/GenBank/DDBJ databases">
        <authorList>
            <person name="Alioto T."/>
            <person name="Alioto T."/>
            <person name="Gomez Garrido J."/>
        </authorList>
    </citation>
    <scope>NUCLEOTIDE SEQUENCE</scope>
    <source>
        <strain evidence="5">A484AB</strain>
    </source>
</reference>
<evidence type="ECO:0000256" key="3">
    <source>
        <dbReference type="ARBA" id="ARBA00023157"/>
    </source>
</evidence>
<dbReference type="CDD" id="cd00926">
    <property type="entry name" value="Cyt_c_Oxidase_VIb"/>
    <property type="match status" value="1"/>
</dbReference>
<dbReference type="InterPro" id="IPR036549">
    <property type="entry name" value="CX6/COA6-like_sf"/>
</dbReference>
<dbReference type="PROSITE" id="PS51808">
    <property type="entry name" value="CHCH"/>
    <property type="match status" value="1"/>
</dbReference>
<dbReference type="GO" id="GO:0005739">
    <property type="term" value="C:mitochondrion"/>
    <property type="evidence" value="ECO:0007669"/>
    <property type="project" value="UniProtKB-SubCell"/>
</dbReference>
<evidence type="ECO:0000313" key="6">
    <source>
        <dbReference type="Proteomes" id="UP001152795"/>
    </source>
</evidence>
<evidence type="ECO:0000256" key="2">
    <source>
        <dbReference type="ARBA" id="ARBA00023128"/>
    </source>
</evidence>
<dbReference type="InterPro" id="IPR003213">
    <property type="entry name" value="Cyt_c_oxidase_su6B"/>
</dbReference>
<comment type="caution">
    <text evidence="5">The sequence shown here is derived from an EMBL/GenBank/DDBJ whole genome shotgun (WGS) entry which is preliminary data.</text>
</comment>
<sequence>MAEQMQFKVETAPFDARFPYTNQARNCWQNYCDYFRCIDRKGEDFEPCNWFRKNYLSLCPRKWVEDWDSQRDEGTFAGKLK</sequence>
<comment type="subcellular location">
    <subcellularLocation>
        <location evidence="1">Mitochondrion</location>
    </subcellularLocation>
</comment>
<evidence type="ECO:0000256" key="4">
    <source>
        <dbReference type="PIRNR" id="PIRNR000278"/>
    </source>
</evidence>
<keyword evidence="6" id="KW-1185">Reference proteome</keyword>
<dbReference type="FunFam" id="1.10.10.140:FF:000001">
    <property type="entry name" value="Cytochrome c oxidase subunit 6B1"/>
    <property type="match status" value="1"/>
</dbReference>
<evidence type="ECO:0000256" key="1">
    <source>
        <dbReference type="ARBA" id="ARBA00004173"/>
    </source>
</evidence>
<dbReference type="Gene3D" id="1.10.10.140">
    <property type="entry name" value="Cytochrome c oxidase, subunit VIb"/>
    <property type="match status" value="1"/>
</dbReference>